<evidence type="ECO:0000313" key="3">
    <source>
        <dbReference type="Proteomes" id="UP000734854"/>
    </source>
</evidence>
<comment type="caution">
    <text evidence="2">The sequence shown here is derived from an EMBL/GenBank/DDBJ whole genome shotgun (WGS) entry which is preliminary data.</text>
</comment>
<dbReference type="EMBL" id="JACMSC010000007">
    <property type="protein sequence ID" value="KAG6516445.1"/>
    <property type="molecule type" value="Genomic_DNA"/>
</dbReference>
<evidence type="ECO:0000313" key="2">
    <source>
        <dbReference type="EMBL" id="KAG6516445.1"/>
    </source>
</evidence>
<organism evidence="2 3">
    <name type="scientific">Zingiber officinale</name>
    <name type="common">Ginger</name>
    <name type="synonym">Amomum zingiber</name>
    <dbReference type="NCBI Taxonomy" id="94328"/>
    <lineage>
        <taxon>Eukaryota</taxon>
        <taxon>Viridiplantae</taxon>
        <taxon>Streptophyta</taxon>
        <taxon>Embryophyta</taxon>
        <taxon>Tracheophyta</taxon>
        <taxon>Spermatophyta</taxon>
        <taxon>Magnoliopsida</taxon>
        <taxon>Liliopsida</taxon>
        <taxon>Zingiberales</taxon>
        <taxon>Zingiberaceae</taxon>
        <taxon>Zingiber</taxon>
    </lineage>
</organism>
<dbReference type="AlphaFoldDB" id="A0A8J5GY33"/>
<name>A0A8J5GY33_ZINOF</name>
<sequence length="145" mass="16496">MRLRVRPVAAQWATRGIDWIPSVDHEITEKTYINDENLPGSISDGDWVEAARQRGSEAARRRGGEAARRRRGEAVRRRSHIFGRITWRPPEVPRGVLEAVVRLELESHGYFSISTGFVFRCSVISFLLVIISCLKLLPILQCVTE</sequence>
<keyword evidence="1" id="KW-0472">Membrane</keyword>
<reference evidence="2 3" key="1">
    <citation type="submission" date="2020-08" db="EMBL/GenBank/DDBJ databases">
        <title>Plant Genome Project.</title>
        <authorList>
            <person name="Zhang R.-G."/>
        </authorList>
    </citation>
    <scope>NUCLEOTIDE SEQUENCE [LARGE SCALE GENOMIC DNA]</scope>
    <source>
        <tissue evidence="2">Rhizome</tissue>
    </source>
</reference>
<gene>
    <name evidence="2" type="ORF">ZIOFF_026910</name>
</gene>
<proteinExistence type="predicted"/>
<accession>A0A8J5GY33</accession>
<keyword evidence="1" id="KW-0812">Transmembrane</keyword>
<protein>
    <submittedName>
        <fullName evidence="2">Uncharacterized protein</fullName>
    </submittedName>
</protein>
<evidence type="ECO:0000256" key="1">
    <source>
        <dbReference type="SAM" id="Phobius"/>
    </source>
</evidence>
<keyword evidence="1" id="KW-1133">Transmembrane helix</keyword>
<feature type="transmembrane region" description="Helical" evidence="1">
    <location>
        <begin position="117"/>
        <end position="140"/>
    </location>
</feature>
<keyword evidence="3" id="KW-1185">Reference proteome</keyword>
<dbReference type="Proteomes" id="UP000734854">
    <property type="component" value="Unassembled WGS sequence"/>
</dbReference>